<name>A0A9N9WIE1_9NEOP</name>
<dbReference type="EMBL" id="OU893336">
    <property type="protein sequence ID" value="CAG9792961.1"/>
    <property type="molecule type" value="Genomic_DNA"/>
</dbReference>
<accession>A0A9N9WIE1</accession>
<reference evidence="3" key="2">
    <citation type="submission" date="2022-10" db="EMBL/GenBank/DDBJ databases">
        <authorList>
            <consortium name="ENA_rothamsted_submissions"/>
            <consortium name="culmorum"/>
            <person name="King R."/>
        </authorList>
    </citation>
    <scope>NUCLEOTIDE SEQUENCE</scope>
</reference>
<keyword evidence="2" id="KW-1133">Transmembrane helix</keyword>
<dbReference type="OrthoDB" id="6776070at2759"/>
<feature type="region of interest" description="Disordered" evidence="1">
    <location>
        <begin position="47"/>
        <end position="85"/>
    </location>
</feature>
<feature type="region of interest" description="Disordered" evidence="1">
    <location>
        <begin position="252"/>
        <end position="303"/>
    </location>
</feature>
<evidence type="ECO:0000313" key="3">
    <source>
        <dbReference type="EMBL" id="CAG9792961.1"/>
    </source>
</evidence>
<evidence type="ECO:0000313" key="4">
    <source>
        <dbReference type="Proteomes" id="UP001153714"/>
    </source>
</evidence>
<sequence length="457" mass="52385">MKTDIVTKDPIVPLINLSFYLQPSAGVISVLVVISEYRVSDRIIENKKTDSGDPEEKSTRSGGNVEQIKLDENQSNYNPHADDRSQTVNTNITAVLTICRQKHPTKLFETEKAADEQTDHLMVSDYRRPWTPSTPERLQARCRPWREGLRGRRKGVGRGWASGTLTHTTKHNASFASRRFSVRLMHDIDAMCLGLQNTKHSESSSPVPTLSPQQHAIQFIVSRKSSYSQYKPRPGTSSSSYCEPIIQYSPVSTSTLQPQHTSQFMLSHKSSHNQYAPRPGNSSSSHSEPIIYYSPVPNSNVMEPRQRASREQFSIMIEFMERHGDILRPHPGVQGRLKSDQMWKEVTVLLNSVGGGVQKSADKWKKRLYEFLPHQTHYEEFHLHLQFRHHHLREEFRLHQEVLQYKPNTSPGLLRRLDRLPLLLRADHYQGREGIGDYSLRSRGKRICSYREAADGE</sequence>
<keyword evidence="2" id="KW-0472">Membrane</keyword>
<protein>
    <submittedName>
        <fullName evidence="3">Uncharacterized protein</fullName>
    </submittedName>
</protein>
<dbReference type="AlphaFoldDB" id="A0A9N9WIE1"/>
<evidence type="ECO:0000256" key="1">
    <source>
        <dbReference type="SAM" id="MobiDB-lite"/>
    </source>
</evidence>
<organism evidence="3 4">
    <name type="scientific">Diatraea saccharalis</name>
    <name type="common">sugarcane borer</name>
    <dbReference type="NCBI Taxonomy" id="40085"/>
    <lineage>
        <taxon>Eukaryota</taxon>
        <taxon>Metazoa</taxon>
        <taxon>Ecdysozoa</taxon>
        <taxon>Arthropoda</taxon>
        <taxon>Hexapoda</taxon>
        <taxon>Insecta</taxon>
        <taxon>Pterygota</taxon>
        <taxon>Neoptera</taxon>
        <taxon>Endopterygota</taxon>
        <taxon>Lepidoptera</taxon>
        <taxon>Glossata</taxon>
        <taxon>Ditrysia</taxon>
        <taxon>Pyraloidea</taxon>
        <taxon>Crambidae</taxon>
        <taxon>Crambinae</taxon>
        <taxon>Diatraea</taxon>
    </lineage>
</organism>
<gene>
    <name evidence="3" type="ORF">DIATSA_LOCUS10442</name>
</gene>
<evidence type="ECO:0000256" key="2">
    <source>
        <dbReference type="SAM" id="Phobius"/>
    </source>
</evidence>
<feature type="compositionally biased region" description="Polar residues" evidence="1">
    <location>
        <begin position="252"/>
        <end position="265"/>
    </location>
</feature>
<reference evidence="3" key="1">
    <citation type="submission" date="2021-12" db="EMBL/GenBank/DDBJ databases">
        <authorList>
            <person name="King R."/>
        </authorList>
    </citation>
    <scope>NUCLEOTIDE SEQUENCE</scope>
</reference>
<proteinExistence type="predicted"/>
<dbReference type="Proteomes" id="UP001153714">
    <property type="component" value="Chromosome 5"/>
</dbReference>
<feature type="compositionally biased region" description="Basic and acidic residues" evidence="1">
    <location>
        <begin position="47"/>
        <end position="59"/>
    </location>
</feature>
<feature type="transmembrane region" description="Helical" evidence="2">
    <location>
        <begin position="20"/>
        <end position="39"/>
    </location>
</feature>
<keyword evidence="4" id="KW-1185">Reference proteome</keyword>
<keyword evidence="2" id="KW-0812">Transmembrane</keyword>